<keyword evidence="4" id="KW-0187">Copper transport</keyword>
<feature type="transmembrane region" description="Helical" evidence="4">
    <location>
        <begin position="25"/>
        <end position="44"/>
    </location>
</feature>
<keyword evidence="4" id="KW-0186">Copper</keyword>
<dbReference type="GO" id="GO:0016020">
    <property type="term" value="C:membrane"/>
    <property type="evidence" value="ECO:0007669"/>
    <property type="project" value="UniProtKB-SubCell"/>
</dbReference>
<evidence type="ECO:0000256" key="4">
    <source>
        <dbReference type="RuleBase" id="RU367022"/>
    </source>
</evidence>
<evidence type="ECO:0000313" key="6">
    <source>
        <dbReference type="Proteomes" id="UP000232875"/>
    </source>
</evidence>
<dbReference type="PANTHER" id="PTHR12483:SF115">
    <property type="entry name" value="COPPER TRANSPORT PROTEIN"/>
    <property type="match status" value="1"/>
</dbReference>
<evidence type="ECO:0000256" key="2">
    <source>
        <dbReference type="ARBA" id="ARBA00022989"/>
    </source>
</evidence>
<organism evidence="5 6">
    <name type="scientific">Malassezia vespertilionis</name>
    <dbReference type="NCBI Taxonomy" id="2020962"/>
    <lineage>
        <taxon>Eukaryota</taxon>
        <taxon>Fungi</taxon>
        <taxon>Dikarya</taxon>
        <taxon>Basidiomycota</taxon>
        <taxon>Ustilaginomycotina</taxon>
        <taxon>Malasseziomycetes</taxon>
        <taxon>Malasseziales</taxon>
        <taxon>Malasseziaceae</taxon>
        <taxon>Malassezia</taxon>
    </lineage>
</organism>
<dbReference type="EMBL" id="KZ454990">
    <property type="protein sequence ID" value="PKI84034.1"/>
    <property type="molecule type" value="Genomic_DNA"/>
</dbReference>
<dbReference type="PANTHER" id="PTHR12483">
    <property type="entry name" value="SOLUTE CARRIER FAMILY 31 COPPER TRANSPORTERS"/>
    <property type="match status" value="1"/>
</dbReference>
<keyword evidence="4" id="KW-0406">Ion transport</keyword>
<feature type="transmembrane region" description="Helical" evidence="4">
    <location>
        <begin position="139"/>
        <end position="158"/>
    </location>
</feature>
<keyword evidence="6" id="KW-1185">Reference proteome</keyword>
<proteinExistence type="inferred from homology"/>
<protein>
    <recommendedName>
        <fullName evidence="4">Copper transport protein</fullName>
    </recommendedName>
</protein>
<evidence type="ECO:0000313" key="5">
    <source>
        <dbReference type="EMBL" id="PKI84034.1"/>
    </source>
</evidence>
<dbReference type="InterPro" id="IPR007274">
    <property type="entry name" value="Cop_transporter"/>
</dbReference>
<name>A0A2N1JBV2_9BASI</name>
<accession>A0A2N1JBV2</accession>
<gene>
    <name evidence="5" type="ORF">MVES_002058</name>
</gene>
<keyword evidence="4" id="KW-0813">Transport</keyword>
<keyword evidence="1 4" id="KW-0812">Transmembrane</keyword>
<feature type="transmembrane region" description="Helical" evidence="4">
    <location>
        <begin position="164"/>
        <end position="181"/>
    </location>
</feature>
<sequence length="198" mass="22273">MAVAWNYDTQGMCIVHPAWRIRSSHAFVVSLAMIFLISVFYEYLKYAVRCIDCEIDRTAATNVHGLRRVRHEGPGNSAAALRPSRSANARKMTAVALNDTPYDTDTLRERETEPEALTRPRGLPWKMPLALQTPSRLRGLRSCAYGLQVFISCFLMLVMMSYNAWLISVIVLGATAGNFWLGHRAEMAKDAEDAHICH</sequence>
<reference evidence="5 6" key="1">
    <citation type="submission" date="2017-10" db="EMBL/GenBank/DDBJ databases">
        <title>A novel species of cold-tolerant Malassezia isolated from bats.</title>
        <authorList>
            <person name="Lorch J.M."/>
            <person name="Palmer J.M."/>
            <person name="Vanderwolf K.J."/>
            <person name="Schmidt K.Z."/>
            <person name="Verant M.L."/>
            <person name="Weller T.J."/>
            <person name="Blehert D.S."/>
        </authorList>
    </citation>
    <scope>NUCLEOTIDE SEQUENCE [LARGE SCALE GENOMIC DNA]</scope>
    <source>
        <strain evidence="5 6">NWHC:44797-103</strain>
    </source>
</reference>
<keyword evidence="2 4" id="KW-1133">Transmembrane helix</keyword>
<dbReference type="Proteomes" id="UP000232875">
    <property type="component" value="Unassembled WGS sequence"/>
</dbReference>
<comment type="similarity">
    <text evidence="4">Belongs to the copper transporter (Ctr) (TC 1.A.56) family. SLC31A subfamily.</text>
</comment>
<evidence type="ECO:0000256" key="3">
    <source>
        <dbReference type="ARBA" id="ARBA00023136"/>
    </source>
</evidence>
<evidence type="ECO:0000256" key="1">
    <source>
        <dbReference type="ARBA" id="ARBA00022692"/>
    </source>
</evidence>
<dbReference type="OrthoDB" id="161814at2759"/>
<keyword evidence="3 4" id="KW-0472">Membrane</keyword>
<dbReference type="GO" id="GO:0005375">
    <property type="term" value="F:copper ion transmembrane transporter activity"/>
    <property type="evidence" value="ECO:0007669"/>
    <property type="project" value="UniProtKB-UniRule"/>
</dbReference>
<dbReference type="Pfam" id="PF04145">
    <property type="entry name" value="Ctr"/>
    <property type="match status" value="1"/>
</dbReference>
<dbReference type="AlphaFoldDB" id="A0A2N1JBV2"/>
<comment type="subcellular location">
    <subcellularLocation>
        <location evidence="4">Membrane</location>
        <topology evidence="4">Multi-pass membrane protein</topology>
    </subcellularLocation>
</comment>